<evidence type="ECO:0000313" key="2">
    <source>
        <dbReference type="EMBL" id="QJH98253.1"/>
    </source>
</evidence>
<dbReference type="EMBL" id="MT144723">
    <property type="protein sequence ID" value="QJH98253.1"/>
    <property type="molecule type" value="Genomic_DNA"/>
</dbReference>
<name>A0A6H2A192_9ZZZZ</name>
<sequence>MDNEEIKKAYKETINTARIAENLLSSKGWDIIEQRIELAKKDFLNLILNQEKLDIQFLENNKGKVQALIGLKNYLQSLTDEGNEKKQLLEELDKRS</sequence>
<reference evidence="1" key="1">
    <citation type="submission" date="2020-03" db="EMBL/GenBank/DDBJ databases">
        <title>The deep terrestrial virosphere.</title>
        <authorList>
            <person name="Holmfeldt K."/>
            <person name="Nilsson E."/>
            <person name="Simone D."/>
            <person name="Lopez-Fernandez M."/>
            <person name="Wu X."/>
            <person name="de Brujin I."/>
            <person name="Lundin D."/>
            <person name="Andersson A."/>
            <person name="Bertilsson S."/>
            <person name="Dopson M."/>
        </authorList>
    </citation>
    <scope>NUCLEOTIDE SEQUENCE</scope>
    <source>
        <strain evidence="1">TM448A03725</strain>
        <strain evidence="2">TM448B01252</strain>
    </source>
</reference>
<gene>
    <name evidence="1" type="ORF">TM448A03725_0007</name>
    <name evidence="2" type="ORF">TM448B01252_0015</name>
</gene>
<proteinExistence type="predicted"/>
<organism evidence="1">
    <name type="scientific">viral metagenome</name>
    <dbReference type="NCBI Taxonomy" id="1070528"/>
    <lineage>
        <taxon>unclassified sequences</taxon>
        <taxon>metagenomes</taxon>
        <taxon>organismal metagenomes</taxon>
    </lineage>
</organism>
<protein>
    <submittedName>
        <fullName evidence="1">Uncharacterized protein</fullName>
    </submittedName>
</protein>
<accession>A0A6H2A192</accession>
<evidence type="ECO:0000313" key="1">
    <source>
        <dbReference type="EMBL" id="QJA53584.1"/>
    </source>
</evidence>
<dbReference type="AlphaFoldDB" id="A0A6H2A192"/>
<dbReference type="EMBL" id="MT144433">
    <property type="protein sequence ID" value="QJA53584.1"/>
    <property type="molecule type" value="Genomic_DNA"/>
</dbReference>